<dbReference type="SUPFAM" id="SSF53756">
    <property type="entry name" value="UDP-Glycosyltransferase/glycogen phosphorylase"/>
    <property type="match status" value="1"/>
</dbReference>
<dbReference type="STRING" id="44576.SAMN05421881_104720"/>
<organism evidence="1 2">
    <name type="scientific">Nitrosomonas halophila</name>
    <dbReference type="NCBI Taxonomy" id="44576"/>
    <lineage>
        <taxon>Bacteria</taxon>
        <taxon>Pseudomonadati</taxon>
        <taxon>Pseudomonadota</taxon>
        <taxon>Betaproteobacteria</taxon>
        <taxon>Nitrosomonadales</taxon>
        <taxon>Nitrosomonadaceae</taxon>
        <taxon>Nitrosomonas</taxon>
    </lineage>
</organism>
<accession>A0A1H3LC78</accession>
<evidence type="ECO:0000313" key="1">
    <source>
        <dbReference type="EMBL" id="SDY61779.1"/>
    </source>
</evidence>
<dbReference type="RefSeq" id="WP_342707081.1">
    <property type="nucleotide sequence ID" value="NZ_FNOY01000047.1"/>
</dbReference>
<proteinExistence type="predicted"/>
<dbReference type="EMBL" id="FNOY01000047">
    <property type="protein sequence ID" value="SDY61779.1"/>
    <property type="molecule type" value="Genomic_DNA"/>
</dbReference>
<evidence type="ECO:0008006" key="3">
    <source>
        <dbReference type="Google" id="ProtNLM"/>
    </source>
</evidence>
<dbReference type="Gene3D" id="3.40.50.12580">
    <property type="match status" value="1"/>
</dbReference>
<reference evidence="1 2" key="1">
    <citation type="submission" date="2016-10" db="EMBL/GenBank/DDBJ databases">
        <authorList>
            <person name="de Groot N.N."/>
        </authorList>
    </citation>
    <scope>NUCLEOTIDE SEQUENCE [LARGE SCALE GENOMIC DNA]</scope>
    <source>
        <strain evidence="1 2">Nm1</strain>
    </source>
</reference>
<keyword evidence="2" id="KW-1185">Reference proteome</keyword>
<evidence type="ECO:0000313" key="2">
    <source>
        <dbReference type="Proteomes" id="UP000198640"/>
    </source>
</evidence>
<dbReference type="InterPro" id="IPR043148">
    <property type="entry name" value="TagF_C"/>
</dbReference>
<protein>
    <recommendedName>
        <fullName evidence="3">CDP-Glycerol:Poly(Glycerophosphate) glycerophosphotransferase</fullName>
    </recommendedName>
</protein>
<gene>
    <name evidence="1" type="ORF">SAMN05421881_104720</name>
</gene>
<name>A0A1H3LC78_9PROT</name>
<sequence length="422" mass="47779">MKWAESRHACDVVLIGSKKFRHDFRLEYLAGLDGVRVAHVSELFSPWLYVAWRLQMLLLTGNLRRSFVGPLVRRLANIYTARRRAPLWRKTGQLLLERTFGQDTQGVLAFDWIERNSVIAVEWVEAVVAMARKQGLGAVSLPHGDSPHANQLIRRGEWRLGPDATFSAARIFDRLVVPNELCAQRFRPFLEEQAIAILGSPRFSEEWLARLKTLAPPSPLANTGDHKRLKIVMFLRKANFTTFWEEVSEVVHLIAAFEQVELIIKPHTRSGWKQSFTRSKSLQKLTNVRIASDSMHSVHLMNWADVCIDLATSVVFEAVRCGQPVLAADYLHAGRSAVAEYMPETVLHCRDDVYEKISHFLAKGCQDFYVEAHRQQFLDHMLDVGGKAVLAHYVALLEETGSGGIAVVQDKLNHPTAEGRND</sequence>
<dbReference type="Proteomes" id="UP000198640">
    <property type="component" value="Unassembled WGS sequence"/>
</dbReference>
<dbReference type="AlphaFoldDB" id="A0A1H3LC78"/>